<name>A0AAD3D0F5_9STRA</name>
<keyword evidence="3" id="KW-1185">Reference proteome</keyword>
<dbReference type="PANTHER" id="PTHR46586:SF3">
    <property type="entry name" value="ANKYRIN REPEAT-CONTAINING PROTEIN"/>
    <property type="match status" value="1"/>
</dbReference>
<proteinExistence type="predicted"/>
<dbReference type="PANTHER" id="PTHR46586">
    <property type="entry name" value="ANKYRIN REPEAT-CONTAINING PROTEIN"/>
    <property type="match status" value="1"/>
</dbReference>
<dbReference type="EMBL" id="BLLK01000049">
    <property type="protein sequence ID" value="GFH55568.1"/>
    <property type="molecule type" value="Genomic_DNA"/>
</dbReference>
<feature type="compositionally biased region" description="Basic residues" evidence="1">
    <location>
        <begin position="783"/>
        <end position="796"/>
    </location>
</feature>
<sequence length="802" mass="92788">MPRRKAAMTTTSKISESGRKRARSGTADLVDTAASTKKNKSDCASPTSASDVLRVNKIATKLSGLLREFPEVKFIIDFQNLQAITETAVVKYAEEREAKNYRNESLPLYSLPDEVLSNCLSFVGKGYYGVVGLVSKKLNETYKREFGQETAYLEMATSVELANHCLNELCKNLEEKDEILKAAAVNGNLDILRDAVKDGYDLFPLVAMKKKTKNPNVDSDEDEDMYDSDSRVDRYNSGYDEENETFDVYYTDDCKNQSSGRPQTVDLAKLVERGHFHVLKYLHEELHYKLGLQRYWQPAIEYGKLQILRWLRKIGIMNVDSWDNDLRIGSMIDGHLNTEFDSCECAIKSGNVEVLKWLQKVGGYEINDNEDFENSYVLEYAIGSKSTKMIQYCLDIGYNNLDDVQYAISWSMSVEVFRFMYELGYDFGGEMKRWYDSKSKGDYLEIMKFLRSISIPWDDGIMKHIVENGTLEMIQYAFEDGCPWTGEEFSHLFKWDHFESSSWSSIMDKFNYLKDNGCTFDYEQKSDLIKGLARKKELLPFEYFVGKNSRFDKKLFKEILEWNGAWFEGISYLLEKGKDVKNFKSIEEVFRTRPYIGAIKSFHRLGLPWCLDSSKNTHLLSKIACHNKLEDVKWAYENGCNGGNLVPYVEKEWGKEWRKDGIRHSYQWKENHAFFEENGMLDEAFLEKSEIKKLNAKNVLQVGDAQLSSYYGISLPRKDSFFRKSLCSLKNLVDHGYTFMSKSEQDFVCKEAYKQCCENSQNEDQRKRLALFVGMGNRDELRKKKGLKTKGRKKKSASLSFR</sequence>
<dbReference type="SUPFAM" id="SSF140860">
    <property type="entry name" value="Pseudo ankyrin repeat-like"/>
    <property type="match status" value="1"/>
</dbReference>
<dbReference type="InterPro" id="IPR036770">
    <property type="entry name" value="Ankyrin_rpt-contain_sf"/>
</dbReference>
<feature type="compositionally biased region" description="Acidic residues" evidence="1">
    <location>
        <begin position="218"/>
        <end position="227"/>
    </location>
</feature>
<gene>
    <name evidence="2" type="ORF">CTEN210_12044</name>
</gene>
<evidence type="ECO:0000313" key="2">
    <source>
        <dbReference type="EMBL" id="GFH55568.1"/>
    </source>
</evidence>
<evidence type="ECO:0000256" key="1">
    <source>
        <dbReference type="SAM" id="MobiDB-lite"/>
    </source>
</evidence>
<reference evidence="2 3" key="1">
    <citation type="journal article" date="2021" name="Sci. Rep.">
        <title>The genome of the diatom Chaetoceros tenuissimus carries an ancient integrated fragment of an extant virus.</title>
        <authorList>
            <person name="Hongo Y."/>
            <person name="Kimura K."/>
            <person name="Takaki Y."/>
            <person name="Yoshida Y."/>
            <person name="Baba S."/>
            <person name="Kobayashi G."/>
            <person name="Nagasaki K."/>
            <person name="Hano T."/>
            <person name="Tomaru Y."/>
        </authorList>
    </citation>
    <scope>NUCLEOTIDE SEQUENCE [LARGE SCALE GENOMIC DNA]</scope>
    <source>
        <strain evidence="2 3">NIES-3715</strain>
    </source>
</reference>
<feature type="region of interest" description="Disordered" evidence="1">
    <location>
        <begin position="213"/>
        <end position="234"/>
    </location>
</feature>
<feature type="region of interest" description="Disordered" evidence="1">
    <location>
        <begin position="1"/>
        <end position="31"/>
    </location>
</feature>
<protein>
    <submittedName>
        <fullName evidence="2">Uncharacterized protein</fullName>
    </submittedName>
</protein>
<dbReference type="Gene3D" id="1.25.40.20">
    <property type="entry name" value="Ankyrin repeat-containing domain"/>
    <property type="match status" value="1"/>
</dbReference>
<evidence type="ECO:0000313" key="3">
    <source>
        <dbReference type="Proteomes" id="UP001054902"/>
    </source>
</evidence>
<comment type="caution">
    <text evidence="2">The sequence shown here is derived from an EMBL/GenBank/DDBJ whole genome shotgun (WGS) entry which is preliminary data.</text>
</comment>
<dbReference type="InterPro" id="IPR052050">
    <property type="entry name" value="SecEffector_AnkRepeat"/>
</dbReference>
<dbReference type="Proteomes" id="UP001054902">
    <property type="component" value="Unassembled WGS sequence"/>
</dbReference>
<feature type="region of interest" description="Disordered" evidence="1">
    <location>
        <begin position="781"/>
        <end position="802"/>
    </location>
</feature>
<accession>A0AAD3D0F5</accession>
<dbReference type="AlphaFoldDB" id="A0AAD3D0F5"/>
<organism evidence="2 3">
    <name type="scientific">Chaetoceros tenuissimus</name>
    <dbReference type="NCBI Taxonomy" id="426638"/>
    <lineage>
        <taxon>Eukaryota</taxon>
        <taxon>Sar</taxon>
        <taxon>Stramenopiles</taxon>
        <taxon>Ochrophyta</taxon>
        <taxon>Bacillariophyta</taxon>
        <taxon>Coscinodiscophyceae</taxon>
        <taxon>Chaetocerotophycidae</taxon>
        <taxon>Chaetocerotales</taxon>
        <taxon>Chaetocerotaceae</taxon>
        <taxon>Chaetoceros</taxon>
    </lineage>
</organism>